<name>A0ABD5ZNX1_9EURY</name>
<dbReference type="RefSeq" id="WP_276235962.1">
    <property type="nucleotide sequence ID" value="NZ_CP119802.1"/>
</dbReference>
<proteinExistence type="inferred from homology"/>
<keyword evidence="3" id="KW-1185">Reference proteome</keyword>
<dbReference type="GeneID" id="79266616"/>
<dbReference type="PANTHER" id="PTHR34300">
    <property type="entry name" value="QUEUOSINE PRECURSOR TRANSPORTER-RELATED"/>
    <property type="match status" value="1"/>
</dbReference>
<dbReference type="HAMAP" id="MF_02088">
    <property type="entry name" value="Q_prec_transport"/>
    <property type="match status" value="1"/>
</dbReference>
<comment type="subcellular location">
    <subcellularLocation>
        <location evidence="1">Cell membrane</location>
        <topology evidence="1">Multi-pass membrane protein</topology>
    </subcellularLocation>
</comment>
<feature type="transmembrane region" description="Helical" evidence="1">
    <location>
        <begin position="111"/>
        <end position="131"/>
    </location>
</feature>
<dbReference type="Proteomes" id="UP001596398">
    <property type="component" value="Unassembled WGS sequence"/>
</dbReference>
<evidence type="ECO:0000313" key="3">
    <source>
        <dbReference type="Proteomes" id="UP001596398"/>
    </source>
</evidence>
<keyword evidence="1" id="KW-1003">Cell membrane</keyword>
<comment type="caution">
    <text evidence="2">The sequence shown here is derived from an EMBL/GenBank/DDBJ whole genome shotgun (WGS) entry which is preliminary data.</text>
</comment>
<dbReference type="InterPro" id="IPR003744">
    <property type="entry name" value="YhhQ"/>
</dbReference>
<keyword evidence="1" id="KW-0813">Transport</keyword>
<evidence type="ECO:0000256" key="1">
    <source>
        <dbReference type="HAMAP-Rule" id="MF_02088"/>
    </source>
</evidence>
<dbReference type="NCBIfam" id="TIGR00697">
    <property type="entry name" value="queuosine precursor transporter"/>
    <property type="match status" value="1"/>
</dbReference>
<comment type="function">
    <text evidence="1">Involved in the import of queuosine (Q) precursors, required for Q precursor salvage.</text>
</comment>
<dbReference type="GO" id="GO:0022857">
    <property type="term" value="F:transmembrane transporter activity"/>
    <property type="evidence" value="ECO:0007669"/>
    <property type="project" value="UniProtKB-UniRule"/>
</dbReference>
<gene>
    <name evidence="2" type="ORF">ACFQJ4_06365</name>
</gene>
<keyword evidence="1" id="KW-1133">Transmembrane helix</keyword>
<dbReference type="PANTHER" id="PTHR34300:SF2">
    <property type="entry name" value="QUEUOSINE PRECURSOR TRANSPORTER-RELATED"/>
    <property type="match status" value="1"/>
</dbReference>
<keyword evidence="1" id="KW-0812">Transmembrane</keyword>
<comment type="similarity">
    <text evidence="1">Belongs to the vitamin uptake transporter (VUT/ECF) (TC 2.A.88) family. Q precursor transporter subfamily.</text>
</comment>
<accession>A0ABD5ZNX1</accession>
<organism evidence="2 3">
    <name type="scientific">Halosegnis marinus</name>
    <dbReference type="NCBI Taxonomy" id="3034023"/>
    <lineage>
        <taxon>Archaea</taxon>
        <taxon>Methanobacteriati</taxon>
        <taxon>Methanobacteriota</taxon>
        <taxon>Stenosarchaea group</taxon>
        <taxon>Halobacteria</taxon>
        <taxon>Halobacteriales</taxon>
        <taxon>Natronomonadaceae</taxon>
        <taxon>Halosegnis</taxon>
    </lineage>
</organism>
<feature type="transmembrane region" description="Helical" evidence="1">
    <location>
        <begin position="199"/>
        <end position="219"/>
    </location>
</feature>
<sequence>MSERAPPLGATVLAALFVTALVVSQLTAAKVLAFSIPFSLPYTGSALILPGAALGYALTFFASDCYTELYGKLAGQRLVNVAFAMNFVLLGLVYSTIAAPAAQSSIDPGTFAAVLGASTNIVAGSLVAYLLSQNWDVYVFHRIREATGKEKLWLRNVASTASSQAIDTVVFVGIAFYLLPNYAGIGPVLPTNVVLGLMLGQYLLKLLIAVADTPFVYLVTNAVRANESGHEDRIMG</sequence>
<reference evidence="2 3" key="1">
    <citation type="journal article" date="2019" name="Int. J. Syst. Evol. Microbiol.">
        <title>The Global Catalogue of Microorganisms (GCM) 10K type strain sequencing project: providing services to taxonomists for standard genome sequencing and annotation.</title>
        <authorList>
            <consortium name="The Broad Institute Genomics Platform"/>
            <consortium name="The Broad Institute Genome Sequencing Center for Infectious Disease"/>
            <person name="Wu L."/>
            <person name="Ma J."/>
        </authorList>
    </citation>
    <scope>NUCLEOTIDE SEQUENCE [LARGE SCALE GENOMIC DNA]</scope>
    <source>
        <strain evidence="2 3">DT85</strain>
    </source>
</reference>
<evidence type="ECO:0000313" key="2">
    <source>
        <dbReference type="EMBL" id="MFC7234943.1"/>
    </source>
</evidence>
<dbReference type="Pfam" id="PF02592">
    <property type="entry name" value="Vut_1"/>
    <property type="match status" value="1"/>
</dbReference>
<dbReference type="AlphaFoldDB" id="A0ABD5ZNX1"/>
<feature type="transmembrane region" description="Helical" evidence="1">
    <location>
        <begin position="44"/>
        <end position="66"/>
    </location>
</feature>
<dbReference type="EMBL" id="JBHTAP010000001">
    <property type="protein sequence ID" value="MFC7234943.1"/>
    <property type="molecule type" value="Genomic_DNA"/>
</dbReference>
<protein>
    <recommendedName>
        <fullName evidence="1">Probable queuosine precursor transporter</fullName>
        <shortName evidence="1">Q precursor transporter</shortName>
    </recommendedName>
</protein>
<feature type="transmembrane region" description="Helical" evidence="1">
    <location>
        <begin position="78"/>
        <end position="99"/>
    </location>
</feature>
<keyword evidence="1" id="KW-0472">Membrane</keyword>
<dbReference type="GO" id="GO:0005886">
    <property type="term" value="C:plasma membrane"/>
    <property type="evidence" value="ECO:0007669"/>
    <property type="project" value="UniProtKB-SubCell"/>
</dbReference>